<feature type="chain" id="PRO_5040921677" evidence="9">
    <location>
        <begin position="23"/>
        <end position="822"/>
    </location>
</feature>
<evidence type="ECO:0000259" key="11">
    <source>
        <dbReference type="Pfam" id="PF14905"/>
    </source>
</evidence>
<comment type="similarity">
    <text evidence="8">Belongs to the TonB-dependent receptor family.</text>
</comment>
<evidence type="ECO:0000313" key="13">
    <source>
        <dbReference type="Proteomes" id="UP001139199"/>
    </source>
</evidence>
<dbReference type="InterPro" id="IPR041700">
    <property type="entry name" value="OMP_b-brl_3"/>
</dbReference>
<keyword evidence="4 8" id="KW-0812">Transmembrane</keyword>
<protein>
    <submittedName>
        <fullName evidence="12">TonB-dependent receptor</fullName>
    </submittedName>
</protein>
<evidence type="ECO:0000256" key="4">
    <source>
        <dbReference type="ARBA" id="ARBA00022692"/>
    </source>
</evidence>
<dbReference type="InterPro" id="IPR008969">
    <property type="entry name" value="CarboxyPept-like_regulatory"/>
</dbReference>
<evidence type="ECO:0000313" key="12">
    <source>
        <dbReference type="EMBL" id="MCB4798675.1"/>
    </source>
</evidence>
<organism evidence="12 13">
    <name type="scientific">Neotamlana laminarinivorans</name>
    <dbReference type="NCBI Taxonomy" id="2883124"/>
    <lineage>
        <taxon>Bacteria</taxon>
        <taxon>Pseudomonadati</taxon>
        <taxon>Bacteroidota</taxon>
        <taxon>Flavobacteriia</taxon>
        <taxon>Flavobacteriales</taxon>
        <taxon>Flavobacteriaceae</taxon>
        <taxon>Neotamlana</taxon>
    </lineage>
</organism>
<keyword evidence="5 9" id="KW-0732">Signal</keyword>
<keyword evidence="7 8" id="KW-0998">Cell outer membrane</keyword>
<accession>A0A9X1L1H5</accession>
<dbReference type="SUPFAM" id="SSF56935">
    <property type="entry name" value="Porins"/>
    <property type="match status" value="1"/>
</dbReference>
<name>A0A9X1L1H5_9FLAO</name>
<evidence type="ECO:0000256" key="3">
    <source>
        <dbReference type="ARBA" id="ARBA00022452"/>
    </source>
</evidence>
<sequence length="822" mass="93061">MKAKQNTLLLLLTLLTCSVSFSQITGKIVDENNAPLEYATVALYNQNNQELITGVITDLNGVFKIENIKKGSYYLEASFIGYQVKAIKNIEISNATKNLGTIKLSLGNNLNEIVVEAERAAVVNKIDRQVFDAQKFKNAQGGSGIDVIKNLPSVSIDGQGDISVRGSSGFVVLLNGKPVQGNASSLIAQLPANAIERVEVITAPSAKYDPEGKAGILNIITKKGATNGAYGQINLKSGFPSIETYDNDKYHQRYGLDATYNIQNEKWNISLGASYQRNDLGGRREGDVFTIIDNIKTQFPSTGERSFDEENYSGRFTVDFTPDSTNVFSLGFFAGKRNKARLADIVYFDNHAVDLDDETNRLYTFQYFNHNLRERNSDFALGSFDYKHTFKNTAQLSTSFLYEYTLLGGPTVNQNLGFPDNSILYQDEYNTNDNPLNGIRFQIDYSFKPFKLGALETGYQYRNLDHTGDFVYERRTDFNDDFALVPEFSSEVNLQRSIHSVYTQFTGQQNKWSYSAGARIEVMDRTLELKDKAGTIDETYNYDFTKLYPSASLQYEINYKTNIKAAYSKRVERTTTFKMNPFPEREHSETLEQGDPELKPEFIDLVELGITKKIKGGNSIFATGYYRSVKNLVNRVNTVYNDTILNRIYSNVGNAKAVGLEIGAQLKPTKNFNAFIGANVYNYNIDGEFDAMPVDSDATMYSVNLNTTYKFWENASLQFTFNYLSERITAQGEDSRYYSPNLTFQKSFLNDRLTATLQWQNIDMGLLDTNEQRITTYRAGEFYTTTNYIYEVDMVLLNLSYTFKNGKNKSKFIDSEFGKREF</sequence>
<dbReference type="EMBL" id="JAJAPW010000003">
    <property type="protein sequence ID" value="MCB4798675.1"/>
    <property type="molecule type" value="Genomic_DNA"/>
</dbReference>
<evidence type="ECO:0000256" key="6">
    <source>
        <dbReference type="ARBA" id="ARBA00023136"/>
    </source>
</evidence>
<reference evidence="12" key="1">
    <citation type="submission" date="2021-10" db="EMBL/GenBank/DDBJ databases">
        <title>Tamlana sargassums sp. nov., and Tamlana laminarinivorans sp. nov., two new bacteria isolated from the brown alga.</title>
        <authorList>
            <person name="Li J."/>
        </authorList>
    </citation>
    <scope>NUCLEOTIDE SEQUENCE</scope>
    <source>
        <strain evidence="12">PT2-4</strain>
    </source>
</reference>
<gene>
    <name evidence="12" type="ORF">LG649_07455</name>
</gene>
<keyword evidence="6 8" id="KW-0472">Membrane</keyword>
<dbReference type="Gene3D" id="2.40.170.20">
    <property type="entry name" value="TonB-dependent receptor, beta-barrel domain"/>
    <property type="match status" value="1"/>
</dbReference>
<evidence type="ECO:0000256" key="5">
    <source>
        <dbReference type="ARBA" id="ARBA00022729"/>
    </source>
</evidence>
<keyword evidence="3 8" id="KW-1134">Transmembrane beta strand</keyword>
<dbReference type="SUPFAM" id="SSF49464">
    <property type="entry name" value="Carboxypeptidase regulatory domain-like"/>
    <property type="match status" value="1"/>
</dbReference>
<dbReference type="AlphaFoldDB" id="A0A9X1L1H5"/>
<dbReference type="InterPro" id="IPR012910">
    <property type="entry name" value="Plug_dom"/>
</dbReference>
<dbReference type="GO" id="GO:0044718">
    <property type="term" value="P:siderophore transmembrane transport"/>
    <property type="evidence" value="ECO:0007669"/>
    <property type="project" value="TreeGrafter"/>
</dbReference>
<keyword evidence="12" id="KW-0675">Receptor</keyword>
<feature type="domain" description="Outer membrane protein beta-barrel" evidence="11">
    <location>
        <begin position="388"/>
        <end position="801"/>
    </location>
</feature>
<dbReference type="Pfam" id="PF07715">
    <property type="entry name" value="Plug"/>
    <property type="match status" value="1"/>
</dbReference>
<dbReference type="Pfam" id="PF14905">
    <property type="entry name" value="OMP_b-brl_3"/>
    <property type="match status" value="1"/>
</dbReference>
<dbReference type="GO" id="GO:0009279">
    <property type="term" value="C:cell outer membrane"/>
    <property type="evidence" value="ECO:0007669"/>
    <property type="project" value="UniProtKB-SubCell"/>
</dbReference>
<evidence type="ECO:0000256" key="9">
    <source>
        <dbReference type="SAM" id="SignalP"/>
    </source>
</evidence>
<feature type="signal peptide" evidence="9">
    <location>
        <begin position="1"/>
        <end position="22"/>
    </location>
</feature>
<keyword evidence="2 8" id="KW-0813">Transport</keyword>
<dbReference type="RefSeq" id="WP_226542873.1">
    <property type="nucleotide sequence ID" value="NZ_JAJAPW010000003.1"/>
</dbReference>
<keyword evidence="13" id="KW-1185">Reference proteome</keyword>
<dbReference type="Gene3D" id="2.60.40.1120">
    <property type="entry name" value="Carboxypeptidase-like, regulatory domain"/>
    <property type="match status" value="1"/>
</dbReference>
<comment type="caution">
    <text evidence="12">The sequence shown here is derived from an EMBL/GenBank/DDBJ whole genome shotgun (WGS) entry which is preliminary data.</text>
</comment>
<dbReference type="Proteomes" id="UP001139199">
    <property type="component" value="Unassembled WGS sequence"/>
</dbReference>
<dbReference type="InterPro" id="IPR037066">
    <property type="entry name" value="Plug_dom_sf"/>
</dbReference>
<dbReference type="PANTHER" id="PTHR30069">
    <property type="entry name" value="TONB-DEPENDENT OUTER MEMBRANE RECEPTOR"/>
    <property type="match status" value="1"/>
</dbReference>
<proteinExistence type="inferred from homology"/>
<dbReference type="Gene3D" id="2.170.130.10">
    <property type="entry name" value="TonB-dependent receptor, plug domain"/>
    <property type="match status" value="1"/>
</dbReference>
<dbReference type="GO" id="GO:0015344">
    <property type="term" value="F:siderophore uptake transmembrane transporter activity"/>
    <property type="evidence" value="ECO:0007669"/>
    <property type="project" value="TreeGrafter"/>
</dbReference>
<dbReference type="InterPro" id="IPR039426">
    <property type="entry name" value="TonB-dep_rcpt-like"/>
</dbReference>
<evidence type="ECO:0000256" key="7">
    <source>
        <dbReference type="ARBA" id="ARBA00023237"/>
    </source>
</evidence>
<evidence type="ECO:0000256" key="8">
    <source>
        <dbReference type="PROSITE-ProRule" id="PRU01360"/>
    </source>
</evidence>
<feature type="domain" description="TonB-dependent receptor plug" evidence="10">
    <location>
        <begin position="128"/>
        <end position="215"/>
    </location>
</feature>
<dbReference type="Pfam" id="PF13620">
    <property type="entry name" value="CarboxypepD_reg"/>
    <property type="match status" value="1"/>
</dbReference>
<evidence type="ECO:0000259" key="10">
    <source>
        <dbReference type="Pfam" id="PF07715"/>
    </source>
</evidence>
<dbReference type="PROSITE" id="PS52016">
    <property type="entry name" value="TONB_DEPENDENT_REC_3"/>
    <property type="match status" value="1"/>
</dbReference>
<evidence type="ECO:0000256" key="1">
    <source>
        <dbReference type="ARBA" id="ARBA00004571"/>
    </source>
</evidence>
<dbReference type="PANTHER" id="PTHR30069:SF29">
    <property type="entry name" value="HEMOGLOBIN AND HEMOGLOBIN-HAPTOGLOBIN-BINDING PROTEIN 1-RELATED"/>
    <property type="match status" value="1"/>
</dbReference>
<evidence type="ECO:0000256" key="2">
    <source>
        <dbReference type="ARBA" id="ARBA00022448"/>
    </source>
</evidence>
<comment type="subcellular location">
    <subcellularLocation>
        <location evidence="1 8">Cell outer membrane</location>
        <topology evidence="1 8">Multi-pass membrane protein</topology>
    </subcellularLocation>
</comment>
<dbReference type="InterPro" id="IPR036942">
    <property type="entry name" value="Beta-barrel_TonB_sf"/>
</dbReference>